<dbReference type="AlphaFoldDB" id="A0A101MLJ6"/>
<keyword evidence="1" id="KW-0596">Phosphopantetheine</keyword>
<protein>
    <recommendedName>
        <fullName evidence="5">Ketosynthase family 3 (KS3) domain-containing protein</fullName>
    </recommendedName>
</protein>
<evidence type="ECO:0000313" key="7">
    <source>
        <dbReference type="Proteomes" id="UP000055045"/>
    </source>
</evidence>
<dbReference type="Pfam" id="PF00109">
    <property type="entry name" value="ketoacyl-synt"/>
    <property type="match status" value="1"/>
</dbReference>
<dbReference type="STRING" id="48697.A0A101MLJ6"/>
<reference evidence="6 7" key="1">
    <citation type="submission" date="2015-10" db="EMBL/GenBank/DDBJ databases">
        <title>Genome sequencing of Penicillium freii.</title>
        <authorList>
            <person name="Nguyen H.D."/>
            <person name="Visagie C.M."/>
            <person name="Seifert K.A."/>
        </authorList>
    </citation>
    <scope>NUCLEOTIDE SEQUENCE [LARGE SCALE GENOMIC DNA]</scope>
    <source>
        <strain evidence="6 7">DAOM 242723</strain>
    </source>
</reference>
<dbReference type="Gene3D" id="3.40.47.10">
    <property type="match status" value="1"/>
</dbReference>
<dbReference type="PROSITE" id="PS52004">
    <property type="entry name" value="KS3_2"/>
    <property type="match status" value="1"/>
</dbReference>
<accession>A0A101MLJ6</accession>
<name>A0A101MLJ6_PENFR</name>
<organism evidence="6 7">
    <name type="scientific">Penicillium freii</name>
    <dbReference type="NCBI Taxonomy" id="48697"/>
    <lineage>
        <taxon>Eukaryota</taxon>
        <taxon>Fungi</taxon>
        <taxon>Dikarya</taxon>
        <taxon>Ascomycota</taxon>
        <taxon>Pezizomycotina</taxon>
        <taxon>Eurotiomycetes</taxon>
        <taxon>Eurotiomycetidae</taxon>
        <taxon>Eurotiales</taxon>
        <taxon>Aspergillaceae</taxon>
        <taxon>Penicillium</taxon>
    </lineage>
</organism>
<dbReference type="EMBL" id="LLXE01000091">
    <property type="protein sequence ID" value="KUM62786.1"/>
    <property type="molecule type" value="Genomic_DNA"/>
</dbReference>
<dbReference type="PANTHER" id="PTHR43775">
    <property type="entry name" value="FATTY ACID SYNTHASE"/>
    <property type="match status" value="1"/>
</dbReference>
<dbReference type="SMART" id="SM00825">
    <property type="entry name" value="PKS_KS"/>
    <property type="match status" value="1"/>
</dbReference>
<dbReference type="InterPro" id="IPR016039">
    <property type="entry name" value="Thiolase-like"/>
</dbReference>
<evidence type="ECO:0000256" key="2">
    <source>
        <dbReference type="ARBA" id="ARBA00022553"/>
    </source>
</evidence>
<gene>
    <name evidence="6" type="ORF">ACN42_g4335</name>
</gene>
<evidence type="ECO:0000256" key="3">
    <source>
        <dbReference type="ARBA" id="ARBA00022679"/>
    </source>
</evidence>
<keyword evidence="7" id="KW-1185">Reference proteome</keyword>
<dbReference type="PROSITE" id="PS00606">
    <property type="entry name" value="KS3_1"/>
    <property type="match status" value="1"/>
</dbReference>
<dbReference type="CDD" id="cd00833">
    <property type="entry name" value="PKS"/>
    <property type="match status" value="1"/>
</dbReference>
<dbReference type="InterPro" id="IPR018201">
    <property type="entry name" value="Ketoacyl_synth_AS"/>
</dbReference>
<dbReference type="GO" id="GO:0004312">
    <property type="term" value="F:fatty acid synthase activity"/>
    <property type="evidence" value="ECO:0007669"/>
    <property type="project" value="TreeGrafter"/>
</dbReference>
<evidence type="ECO:0000259" key="5">
    <source>
        <dbReference type="PROSITE" id="PS52004"/>
    </source>
</evidence>
<evidence type="ECO:0000313" key="6">
    <source>
        <dbReference type="EMBL" id="KUM62786.1"/>
    </source>
</evidence>
<feature type="domain" description="Ketosynthase family 3 (KS3)" evidence="5">
    <location>
        <begin position="1"/>
        <end position="229"/>
    </location>
</feature>
<dbReference type="Proteomes" id="UP000055045">
    <property type="component" value="Unassembled WGS sequence"/>
</dbReference>
<feature type="compositionally biased region" description="Basic and acidic residues" evidence="4">
    <location>
        <begin position="1"/>
        <end position="24"/>
    </location>
</feature>
<comment type="caution">
    <text evidence="6">The sequence shown here is derived from an EMBL/GenBank/DDBJ whole genome shotgun (WGS) entry which is preliminary data.</text>
</comment>
<dbReference type="GO" id="GO:0004315">
    <property type="term" value="F:3-oxoacyl-[acyl-carrier-protein] synthase activity"/>
    <property type="evidence" value="ECO:0007669"/>
    <property type="project" value="InterPro"/>
</dbReference>
<proteinExistence type="predicted"/>
<dbReference type="InterPro" id="IPR014030">
    <property type="entry name" value="Ketoacyl_synth_N"/>
</dbReference>
<evidence type="ECO:0000256" key="4">
    <source>
        <dbReference type="SAM" id="MobiDB-lite"/>
    </source>
</evidence>
<feature type="region of interest" description="Disordered" evidence="4">
    <location>
        <begin position="1"/>
        <end position="30"/>
    </location>
</feature>
<evidence type="ECO:0000256" key="1">
    <source>
        <dbReference type="ARBA" id="ARBA00022450"/>
    </source>
</evidence>
<dbReference type="InterPro" id="IPR050091">
    <property type="entry name" value="PKS_NRPS_Biosynth_Enz"/>
</dbReference>
<dbReference type="InterPro" id="IPR020841">
    <property type="entry name" value="PKS_Beta-ketoAc_synthase_dom"/>
</dbReference>
<dbReference type="SUPFAM" id="SSF53901">
    <property type="entry name" value="Thiolase-like"/>
    <property type="match status" value="1"/>
</dbReference>
<sequence>MQIPSDRFDQAKYVSKDGRDKNKSSTEYGNFMKSPGMFDARFSNMSPREAMQTDPQQRLALVTAYEALEMAGYVPGRTSSTQMERIGTFFGQTTDDYKDVNVVQEIDTYYVSGVVRAFGPGRVSRANQFGGPSVSVDTACASSATALNLACTSIWSNECDTAVVGGMMLLNSPDMYAGLSRGHFVSSDGPCKTFDDEANDYCRGDSCYNSDLPRERIESQLYLSSGGRQ</sequence>
<dbReference type="PANTHER" id="PTHR43775:SF37">
    <property type="entry name" value="SI:DKEY-61P9.11"/>
    <property type="match status" value="1"/>
</dbReference>
<dbReference type="GO" id="GO:0006633">
    <property type="term" value="P:fatty acid biosynthetic process"/>
    <property type="evidence" value="ECO:0007669"/>
    <property type="project" value="InterPro"/>
</dbReference>
<keyword evidence="2" id="KW-0597">Phosphoprotein</keyword>
<keyword evidence="3" id="KW-0808">Transferase</keyword>
<dbReference type="GO" id="GO:0044550">
    <property type="term" value="P:secondary metabolite biosynthetic process"/>
    <property type="evidence" value="ECO:0007669"/>
    <property type="project" value="TreeGrafter"/>
</dbReference>